<dbReference type="Pfam" id="PF00126">
    <property type="entry name" value="HTH_1"/>
    <property type="match status" value="1"/>
</dbReference>
<dbReference type="InterPro" id="IPR000847">
    <property type="entry name" value="LysR_HTH_N"/>
</dbReference>
<evidence type="ECO:0000313" key="7">
    <source>
        <dbReference type="EMBL" id="RFF31986.1"/>
    </source>
</evidence>
<dbReference type="CDD" id="cd08411">
    <property type="entry name" value="PBP2_OxyR"/>
    <property type="match status" value="1"/>
</dbReference>
<dbReference type="PRINTS" id="PR00039">
    <property type="entry name" value="HTHLYSR"/>
</dbReference>
<name>A0A3E1KBK8_9GAMM</name>
<dbReference type="FunFam" id="1.10.10.10:FF:000001">
    <property type="entry name" value="LysR family transcriptional regulator"/>
    <property type="match status" value="1"/>
</dbReference>
<protein>
    <submittedName>
        <fullName evidence="7">LysR family transcriptional regulator</fullName>
    </submittedName>
</protein>
<dbReference type="PROSITE" id="PS50931">
    <property type="entry name" value="HTH_LYSR"/>
    <property type="match status" value="1"/>
</dbReference>
<dbReference type="PANTHER" id="PTHR30346:SF26">
    <property type="entry name" value="HYDROGEN PEROXIDE-INDUCIBLE GENES ACTIVATOR"/>
    <property type="match status" value="1"/>
</dbReference>
<keyword evidence="5" id="KW-0804">Transcription</keyword>
<keyword evidence="4" id="KW-0010">Activator</keyword>
<dbReference type="AlphaFoldDB" id="A0A3E1KBK8"/>
<dbReference type="OrthoDB" id="5297026at2"/>
<keyword evidence="3" id="KW-0238">DNA-binding</keyword>
<evidence type="ECO:0000259" key="6">
    <source>
        <dbReference type="PROSITE" id="PS50931"/>
    </source>
</evidence>
<dbReference type="SUPFAM" id="SSF46785">
    <property type="entry name" value="Winged helix' DNA-binding domain"/>
    <property type="match status" value="1"/>
</dbReference>
<evidence type="ECO:0000256" key="2">
    <source>
        <dbReference type="ARBA" id="ARBA00023015"/>
    </source>
</evidence>
<dbReference type="Gene3D" id="1.10.10.10">
    <property type="entry name" value="Winged helix-like DNA-binding domain superfamily/Winged helix DNA-binding domain"/>
    <property type="match status" value="1"/>
</dbReference>
<dbReference type="GO" id="GO:0003700">
    <property type="term" value="F:DNA-binding transcription factor activity"/>
    <property type="evidence" value="ECO:0007669"/>
    <property type="project" value="InterPro"/>
</dbReference>
<dbReference type="InterPro" id="IPR036390">
    <property type="entry name" value="WH_DNA-bd_sf"/>
</dbReference>
<reference evidence="7 8" key="1">
    <citation type="submission" date="2018-08" db="EMBL/GenBank/DDBJ databases">
        <title>Wenzhouxiangella salilacus sp. nov., a novel bacterium isolated from a saline lake in Xinjiang Province, China.</title>
        <authorList>
            <person name="Han S."/>
        </authorList>
    </citation>
    <scope>NUCLEOTIDE SEQUENCE [LARGE SCALE GENOMIC DNA]</scope>
    <source>
        <strain evidence="7 8">XDB06</strain>
    </source>
</reference>
<evidence type="ECO:0000256" key="3">
    <source>
        <dbReference type="ARBA" id="ARBA00023125"/>
    </source>
</evidence>
<evidence type="ECO:0000256" key="4">
    <source>
        <dbReference type="ARBA" id="ARBA00023159"/>
    </source>
</evidence>
<keyword evidence="2" id="KW-0805">Transcription regulation</keyword>
<evidence type="ECO:0000256" key="1">
    <source>
        <dbReference type="ARBA" id="ARBA00009437"/>
    </source>
</evidence>
<evidence type="ECO:0000313" key="8">
    <source>
        <dbReference type="Proteomes" id="UP000260351"/>
    </source>
</evidence>
<accession>A0A3E1KBK8</accession>
<proteinExistence type="inferred from homology"/>
<comment type="caution">
    <text evidence="7">The sequence shown here is derived from an EMBL/GenBank/DDBJ whole genome shotgun (WGS) entry which is preliminary data.</text>
</comment>
<keyword evidence="8" id="KW-1185">Reference proteome</keyword>
<dbReference type="PANTHER" id="PTHR30346">
    <property type="entry name" value="TRANSCRIPTIONAL DUAL REGULATOR HCAR-RELATED"/>
    <property type="match status" value="1"/>
</dbReference>
<dbReference type="GO" id="GO:0003677">
    <property type="term" value="F:DNA binding"/>
    <property type="evidence" value="ECO:0007669"/>
    <property type="project" value="UniProtKB-KW"/>
</dbReference>
<dbReference type="SUPFAM" id="SSF53850">
    <property type="entry name" value="Periplasmic binding protein-like II"/>
    <property type="match status" value="1"/>
</dbReference>
<sequence>MNLRALQYLIALADVRHFSRAAERCHVSQPTLSTQIRKLEDELEVQLVERHPRQVMLTPVGEEIVGRARTLLGEMEAIRAIARRSRDPHSGTVRIGIFPTLAPYFLPHVIPNVRQTFPRLTLRLYEEKTEDVIRMLGDGKLDAGLLALPVSEDWLESRTLFEEPFVLALPENHPLAAKPQVRMEDLADQELLLLEDGHCLREQALEVCQLTGAHEQLDFHATSMETLRHMVAANTGITLMPTLSVKPPLANTDNLVTRPFAEPGPKRTIAMVWRKSSALADFLEELAGIFAAIEPELLAPPRAGERD</sequence>
<dbReference type="Pfam" id="PF03466">
    <property type="entry name" value="LysR_substrate"/>
    <property type="match status" value="1"/>
</dbReference>
<evidence type="ECO:0000256" key="5">
    <source>
        <dbReference type="ARBA" id="ARBA00023163"/>
    </source>
</evidence>
<dbReference type="Proteomes" id="UP000260351">
    <property type="component" value="Unassembled WGS sequence"/>
</dbReference>
<dbReference type="EMBL" id="QUZK01000014">
    <property type="protein sequence ID" value="RFF31986.1"/>
    <property type="molecule type" value="Genomic_DNA"/>
</dbReference>
<dbReference type="GO" id="GO:0032993">
    <property type="term" value="C:protein-DNA complex"/>
    <property type="evidence" value="ECO:0007669"/>
    <property type="project" value="TreeGrafter"/>
</dbReference>
<dbReference type="InterPro" id="IPR036388">
    <property type="entry name" value="WH-like_DNA-bd_sf"/>
</dbReference>
<dbReference type="InterPro" id="IPR005119">
    <property type="entry name" value="LysR_subst-bd"/>
</dbReference>
<gene>
    <name evidence="7" type="ORF">DZC52_03055</name>
</gene>
<comment type="similarity">
    <text evidence="1">Belongs to the LysR transcriptional regulatory family.</text>
</comment>
<organism evidence="7 8">
    <name type="scientific">Wenzhouxiangella sediminis</name>
    <dbReference type="NCBI Taxonomy" id="1792836"/>
    <lineage>
        <taxon>Bacteria</taxon>
        <taxon>Pseudomonadati</taxon>
        <taxon>Pseudomonadota</taxon>
        <taxon>Gammaproteobacteria</taxon>
        <taxon>Chromatiales</taxon>
        <taxon>Wenzhouxiangellaceae</taxon>
        <taxon>Wenzhouxiangella</taxon>
    </lineage>
</organism>
<dbReference type="Gene3D" id="3.40.190.10">
    <property type="entry name" value="Periplasmic binding protein-like II"/>
    <property type="match status" value="2"/>
</dbReference>
<dbReference type="FunFam" id="3.40.190.10:FF:000027">
    <property type="entry name" value="DNA-binding transcriptional regulator OxyR"/>
    <property type="match status" value="1"/>
</dbReference>
<dbReference type="RefSeq" id="WP_116649644.1">
    <property type="nucleotide sequence ID" value="NZ_QUZK01000014.1"/>
</dbReference>
<feature type="domain" description="HTH lysR-type" evidence="6">
    <location>
        <begin position="1"/>
        <end position="58"/>
    </location>
</feature>